<dbReference type="PROSITE" id="PS50005">
    <property type="entry name" value="TPR"/>
    <property type="match status" value="1"/>
</dbReference>
<dbReference type="InterPro" id="IPR050498">
    <property type="entry name" value="Ycf3"/>
</dbReference>
<dbReference type="Pfam" id="PF14559">
    <property type="entry name" value="TPR_19"/>
    <property type="match status" value="1"/>
</dbReference>
<dbReference type="InterPro" id="IPR019734">
    <property type="entry name" value="TPR_rpt"/>
</dbReference>
<evidence type="ECO:0000256" key="1">
    <source>
        <dbReference type="ARBA" id="ARBA00022737"/>
    </source>
</evidence>
<comment type="caution">
    <text evidence="4">The sequence shown here is derived from an EMBL/GenBank/DDBJ whole genome shotgun (WGS) entry which is preliminary data.</text>
</comment>
<protein>
    <submittedName>
        <fullName evidence="4">TPR repeat</fullName>
    </submittedName>
</protein>
<keyword evidence="2 3" id="KW-0802">TPR repeat</keyword>
<dbReference type="STRING" id="93057.EU95_1664"/>
<dbReference type="PANTHER" id="PTHR44858:SF19">
    <property type="match status" value="1"/>
</dbReference>
<feature type="repeat" description="TPR" evidence="3">
    <location>
        <begin position="66"/>
        <end position="99"/>
    </location>
</feature>
<dbReference type="Gene3D" id="1.25.40.10">
    <property type="entry name" value="Tetratricopeptide repeat domain"/>
    <property type="match status" value="2"/>
</dbReference>
<reference evidence="5" key="1">
    <citation type="journal article" date="2014" name="Sci. Data">
        <title>Genomes of diverse isolates of the marine cyanobacterium Prochlorococcus.</title>
        <authorList>
            <person name="Biller S."/>
            <person name="Berube P."/>
            <person name="Thompson J."/>
            <person name="Kelly L."/>
            <person name="Roggensack S."/>
            <person name="Awad L."/>
            <person name="Roache-Johnson K."/>
            <person name="Ding H."/>
            <person name="Giovannoni S.J."/>
            <person name="Moore L.R."/>
            <person name="Chisholm S.W."/>
        </authorList>
    </citation>
    <scope>NUCLEOTIDE SEQUENCE [LARGE SCALE GENOMIC DNA]</scope>
    <source>
        <strain evidence="5">MIT 9201</strain>
    </source>
</reference>
<evidence type="ECO:0000256" key="2">
    <source>
        <dbReference type="ARBA" id="ARBA00022803"/>
    </source>
</evidence>
<gene>
    <name evidence="4" type="ORF">EU95_1664</name>
</gene>
<evidence type="ECO:0000313" key="4">
    <source>
        <dbReference type="EMBL" id="KGF95042.1"/>
    </source>
</evidence>
<organism evidence="4 5">
    <name type="scientific">Prochlorococcus marinus str. MIT 9201</name>
    <dbReference type="NCBI Taxonomy" id="93057"/>
    <lineage>
        <taxon>Bacteria</taxon>
        <taxon>Bacillati</taxon>
        <taxon>Cyanobacteriota</taxon>
        <taxon>Cyanophyceae</taxon>
        <taxon>Synechococcales</taxon>
        <taxon>Prochlorococcaceae</taxon>
        <taxon>Prochlorococcus</taxon>
    </lineage>
</organism>
<dbReference type="SUPFAM" id="SSF48452">
    <property type="entry name" value="TPR-like"/>
    <property type="match status" value="1"/>
</dbReference>
<evidence type="ECO:0000256" key="3">
    <source>
        <dbReference type="PROSITE-ProRule" id="PRU00339"/>
    </source>
</evidence>
<evidence type="ECO:0000313" key="5">
    <source>
        <dbReference type="Proteomes" id="UP000030355"/>
    </source>
</evidence>
<dbReference type="Proteomes" id="UP000030355">
    <property type="component" value="Unassembled WGS sequence"/>
</dbReference>
<dbReference type="PANTHER" id="PTHR44858">
    <property type="entry name" value="TETRATRICOPEPTIDE REPEAT PROTEIN 6"/>
    <property type="match status" value="1"/>
</dbReference>
<dbReference type="OrthoDB" id="479590at2"/>
<dbReference type="EMBL" id="JNAL01000017">
    <property type="protein sequence ID" value="KGF95042.1"/>
    <property type="molecule type" value="Genomic_DNA"/>
</dbReference>
<dbReference type="eggNOG" id="COG0457">
    <property type="taxonomic scope" value="Bacteria"/>
</dbReference>
<name>A0A0A1ZZM0_PROMR</name>
<sequence length="266" mass="30310">MITFKKVKVCFILIFVFFNIFYIAPCYSLPLREDLFKNALDLSSGGKFNLALQEWNYYLDSYPDDAAGLSNRGNVKLVMGDVEGSIDDQNKAISLNPSEIDPYINRGIAEEALGLWSQAKKDYMFVISQDSENFSALYNLANVEGSISQWQKARDLFSKAALYNPGFAMARSSMALADFQLGNVDESEKELKKLIRRYPTFADARAALTALNWSRGEFGKAESNWIAVTELDPRYSDEEWLKNIRRWPPNPIKDLMNFIDLKISNE</sequence>
<dbReference type="InterPro" id="IPR011990">
    <property type="entry name" value="TPR-like_helical_dom_sf"/>
</dbReference>
<proteinExistence type="predicted"/>
<dbReference type="RefSeq" id="WP_032522771.1">
    <property type="nucleotide sequence ID" value="NZ_CP138977.1"/>
</dbReference>
<keyword evidence="1" id="KW-0677">Repeat</keyword>
<dbReference type="AlphaFoldDB" id="A0A0A1ZZM0"/>
<accession>A0A0A1ZZM0</accession>
<dbReference type="SMART" id="SM00028">
    <property type="entry name" value="TPR"/>
    <property type="match status" value="5"/>
</dbReference>